<gene>
    <name evidence="1" type="ORF">ACFPQ4_06035</name>
</gene>
<accession>A0ABW0QY94</accession>
<dbReference type="RefSeq" id="WP_378110883.1">
    <property type="nucleotide sequence ID" value="NZ_JBHSNC010000019.1"/>
</dbReference>
<proteinExistence type="predicted"/>
<keyword evidence="2" id="KW-1185">Reference proteome</keyword>
<organism evidence="1 2">
    <name type="scientific">Cohnella yongneupensis</name>
    <dbReference type="NCBI Taxonomy" id="425006"/>
    <lineage>
        <taxon>Bacteria</taxon>
        <taxon>Bacillati</taxon>
        <taxon>Bacillota</taxon>
        <taxon>Bacilli</taxon>
        <taxon>Bacillales</taxon>
        <taxon>Paenibacillaceae</taxon>
        <taxon>Cohnella</taxon>
    </lineage>
</organism>
<name>A0ABW0QY94_9BACL</name>
<evidence type="ECO:0000313" key="1">
    <source>
        <dbReference type="EMBL" id="MFC5529012.1"/>
    </source>
</evidence>
<evidence type="ECO:0000313" key="2">
    <source>
        <dbReference type="Proteomes" id="UP001596108"/>
    </source>
</evidence>
<sequence length="318" mass="37029">MNDTRLLYREVRMDDDFEAMEQLSYKTIARAGLLRPGMSYRRTNFKGLLFPETDDSRGDILKHLPYYGFVAERNGCLVALMTVGISPDTHNGYVHFGCDDEREEKMVSGLLTMCMDVVKRHGGNKLFKGTLLQPGQIRNEEFKLWEREGFVTDGYYHVMMANDRFREWNGPDRLLMDDIAFADIADIARIFDILDEDREYYLAEEYRSQYPDIGPNHLFFTLKDNRDGEIKAVSYCKIWEHRGDALTVAFGVHFRPQYEISREDTRRFITATLAAIKQMKAERVWLRASSRHFTTIVLLASEGFDFLSPHEIQLVKSI</sequence>
<reference evidence="2" key="1">
    <citation type="journal article" date="2019" name="Int. J. Syst. Evol. Microbiol.">
        <title>The Global Catalogue of Microorganisms (GCM) 10K type strain sequencing project: providing services to taxonomists for standard genome sequencing and annotation.</title>
        <authorList>
            <consortium name="The Broad Institute Genomics Platform"/>
            <consortium name="The Broad Institute Genome Sequencing Center for Infectious Disease"/>
            <person name="Wu L."/>
            <person name="Ma J."/>
        </authorList>
    </citation>
    <scope>NUCLEOTIDE SEQUENCE [LARGE SCALE GENOMIC DNA]</scope>
    <source>
        <strain evidence="2">CGMCC 1.18578</strain>
    </source>
</reference>
<dbReference type="SUPFAM" id="SSF55729">
    <property type="entry name" value="Acyl-CoA N-acyltransferases (Nat)"/>
    <property type="match status" value="1"/>
</dbReference>
<dbReference type="Proteomes" id="UP001596108">
    <property type="component" value="Unassembled WGS sequence"/>
</dbReference>
<dbReference type="InterPro" id="IPR016181">
    <property type="entry name" value="Acyl_CoA_acyltransferase"/>
</dbReference>
<comment type="caution">
    <text evidence="1">The sequence shown here is derived from an EMBL/GenBank/DDBJ whole genome shotgun (WGS) entry which is preliminary data.</text>
</comment>
<dbReference type="EMBL" id="JBHSNC010000019">
    <property type="protein sequence ID" value="MFC5529012.1"/>
    <property type="molecule type" value="Genomic_DNA"/>
</dbReference>
<evidence type="ECO:0008006" key="3">
    <source>
        <dbReference type="Google" id="ProtNLM"/>
    </source>
</evidence>
<protein>
    <recommendedName>
        <fullName evidence="3">N-acetyltransferase domain-containing protein</fullName>
    </recommendedName>
</protein>